<proteinExistence type="predicted"/>
<keyword evidence="3" id="KW-1185">Reference proteome</keyword>
<feature type="region of interest" description="Disordered" evidence="1">
    <location>
        <begin position="1"/>
        <end position="65"/>
    </location>
</feature>
<dbReference type="Proteomes" id="UP001500751">
    <property type="component" value="Unassembled WGS sequence"/>
</dbReference>
<dbReference type="RefSeq" id="WP_344664954.1">
    <property type="nucleotide sequence ID" value="NZ_BAAAQN010000007.1"/>
</dbReference>
<name>A0ABP5F8W2_9ACTN</name>
<gene>
    <name evidence="2" type="ORF">GCM10009839_16940</name>
</gene>
<evidence type="ECO:0000313" key="2">
    <source>
        <dbReference type="EMBL" id="GAA2020767.1"/>
    </source>
</evidence>
<dbReference type="EMBL" id="BAAAQN010000007">
    <property type="protein sequence ID" value="GAA2020767.1"/>
    <property type="molecule type" value="Genomic_DNA"/>
</dbReference>
<protein>
    <submittedName>
        <fullName evidence="2">Uncharacterized protein</fullName>
    </submittedName>
</protein>
<sequence length="443" mass="47533">MTTTRDPSCGFGRLTDGDDWDDDLGVAGRVGPLGPLIPVGPLGRADPAGPPGRAPSRWMSPPPPPPFSGRPTMAAYGRAIDHFRSHPDRAGGLTHLRELMLQGVRAGTVGAHEVLCHVRPAAVAVSLLAEPDPAVVPVGRLIVERIRVAAAGRPERWSAFIDRAESWTGSLLSLLTDADDERPSLPPARPNAWTGHLWRPANILLALAPPEGARHFLTEGAVGTAIRRAGLAQRMAGFVPLSRALVEHTLSSRGSGRARLRLAANAFTPDEVLAELLNWVGEPAIATAVREHDFAGAAVRYAAFETVRDRPEALRNSLTELLDHGQQQFLDLLDAVPDEDAVWIHTLIRMAGDALGPGPRRAAYARLAEVCEAEAVWTLDLAVAGSLEAMLPEVRASMTEGSAAPLAAALRAVPFRDRLQDVNAAAGELRREELLDRPLPWLR</sequence>
<evidence type="ECO:0000313" key="3">
    <source>
        <dbReference type="Proteomes" id="UP001500751"/>
    </source>
</evidence>
<accession>A0ABP5F8W2</accession>
<reference evidence="3" key="1">
    <citation type="journal article" date="2019" name="Int. J. Syst. Evol. Microbiol.">
        <title>The Global Catalogue of Microorganisms (GCM) 10K type strain sequencing project: providing services to taxonomists for standard genome sequencing and annotation.</title>
        <authorList>
            <consortium name="The Broad Institute Genomics Platform"/>
            <consortium name="The Broad Institute Genome Sequencing Center for Infectious Disease"/>
            <person name="Wu L."/>
            <person name="Ma J."/>
        </authorList>
    </citation>
    <scope>NUCLEOTIDE SEQUENCE [LARGE SCALE GENOMIC DNA]</scope>
    <source>
        <strain evidence="3">JCM 16014</strain>
    </source>
</reference>
<organism evidence="2 3">
    <name type="scientific">Catenulispora yoronensis</name>
    <dbReference type="NCBI Taxonomy" id="450799"/>
    <lineage>
        <taxon>Bacteria</taxon>
        <taxon>Bacillati</taxon>
        <taxon>Actinomycetota</taxon>
        <taxon>Actinomycetes</taxon>
        <taxon>Catenulisporales</taxon>
        <taxon>Catenulisporaceae</taxon>
        <taxon>Catenulispora</taxon>
    </lineage>
</organism>
<evidence type="ECO:0000256" key="1">
    <source>
        <dbReference type="SAM" id="MobiDB-lite"/>
    </source>
</evidence>
<feature type="compositionally biased region" description="Low complexity" evidence="1">
    <location>
        <begin position="29"/>
        <end position="47"/>
    </location>
</feature>
<comment type="caution">
    <text evidence="2">The sequence shown here is derived from an EMBL/GenBank/DDBJ whole genome shotgun (WGS) entry which is preliminary data.</text>
</comment>